<protein>
    <submittedName>
        <fullName evidence="3">5886_t:CDS:1</fullName>
    </submittedName>
</protein>
<dbReference type="EMBL" id="CAJVQA010035123">
    <property type="protein sequence ID" value="CAG8806724.1"/>
    <property type="molecule type" value="Genomic_DNA"/>
</dbReference>
<feature type="domain" description="Helitron helicase-like" evidence="2">
    <location>
        <begin position="283"/>
        <end position="432"/>
    </location>
</feature>
<dbReference type="Proteomes" id="UP000789759">
    <property type="component" value="Unassembled WGS sequence"/>
</dbReference>
<proteinExistence type="predicted"/>
<comment type="caution">
    <text evidence="3">The sequence shown here is derived from an EMBL/GenBank/DDBJ whole genome shotgun (WGS) entry which is preliminary data.</text>
</comment>
<dbReference type="Pfam" id="PF14214">
    <property type="entry name" value="Helitron_like_N"/>
    <property type="match status" value="1"/>
</dbReference>
<evidence type="ECO:0000256" key="1">
    <source>
        <dbReference type="SAM" id="MobiDB-lite"/>
    </source>
</evidence>
<dbReference type="InterPro" id="IPR025476">
    <property type="entry name" value="Helitron_helicase-like"/>
</dbReference>
<reference evidence="3" key="1">
    <citation type="submission" date="2021-06" db="EMBL/GenBank/DDBJ databases">
        <authorList>
            <person name="Kallberg Y."/>
            <person name="Tangrot J."/>
            <person name="Rosling A."/>
        </authorList>
    </citation>
    <scope>NUCLEOTIDE SEQUENCE</scope>
    <source>
        <strain evidence="3">FL966</strain>
    </source>
</reference>
<dbReference type="AlphaFoldDB" id="A0A9N9PDL4"/>
<sequence length="493" mass="56890">MDWFHILMSSRPINTRTTSHFACMNLIQITKRRHTHHKLKGHIVTLPQNPSKGTSTHHQLKKVLQVRKSKITIALKWLFDYNKLFKNNIQLDKNNLNNLLEGEIPEALMVTIMVVDIDFHKTEHYPSYTCDQQESDSKSDNSENDNSENDKLANIDKHSLKNFIRDNSINSAKKLRPSGIIDVDDVPIIRKELTLLFFKKLIDKPDYNEQLPSNKNMHRLKSIPIQSHILKVFHSNKPLNEYKDLTLLPVGFPVLFPYGVGGYEANLVSSLKPEDIDFAVKQVQNNQSISNPAVIELLKNVNSASSKLMASHQSHSRMCNKICAVIMQDGTPSLFITINPADLHSSIVMMYIRKEIDLQNLSPKNFPKASERAWLAHLDPIAVAKYFNVIIQAIIDTLIRYKRKDNDIFSLIRNYYSVVKYQDHGILYCHMFVWLHGARDLLLLHQKLKTDNEFCECLLHYVSSIVRKDINYFMKNKIINDATIKAKYEASKT</sequence>
<name>A0A9N9PDL4_9GLOM</name>
<feature type="non-terminal residue" evidence="3">
    <location>
        <position position="1"/>
    </location>
</feature>
<accession>A0A9N9PDL4</accession>
<dbReference type="OrthoDB" id="432234at2759"/>
<evidence type="ECO:0000259" key="2">
    <source>
        <dbReference type="Pfam" id="PF14214"/>
    </source>
</evidence>
<gene>
    <name evidence="3" type="ORF">CPELLU_LOCUS18226</name>
</gene>
<organism evidence="3 4">
    <name type="scientific">Cetraspora pellucida</name>
    <dbReference type="NCBI Taxonomy" id="1433469"/>
    <lineage>
        <taxon>Eukaryota</taxon>
        <taxon>Fungi</taxon>
        <taxon>Fungi incertae sedis</taxon>
        <taxon>Mucoromycota</taxon>
        <taxon>Glomeromycotina</taxon>
        <taxon>Glomeromycetes</taxon>
        <taxon>Diversisporales</taxon>
        <taxon>Gigasporaceae</taxon>
        <taxon>Cetraspora</taxon>
    </lineage>
</organism>
<feature type="region of interest" description="Disordered" evidence="1">
    <location>
        <begin position="128"/>
        <end position="152"/>
    </location>
</feature>
<keyword evidence="4" id="KW-1185">Reference proteome</keyword>
<evidence type="ECO:0000313" key="3">
    <source>
        <dbReference type="EMBL" id="CAG8806724.1"/>
    </source>
</evidence>
<evidence type="ECO:0000313" key="4">
    <source>
        <dbReference type="Proteomes" id="UP000789759"/>
    </source>
</evidence>